<keyword evidence="2" id="KW-0547">Nucleotide-binding</keyword>
<evidence type="ECO:0000256" key="3">
    <source>
        <dbReference type="ARBA" id="ARBA00022840"/>
    </source>
</evidence>
<accession>A0A382MY26</accession>
<reference evidence="4" key="1">
    <citation type="submission" date="2018-05" db="EMBL/GenBank/DDBJ databases">
        <authorList>
            <person name="Lanie J.A."/>
            <person name="Ng W.-L."/>
            <person name="Kazmierczak K.M."/>
            <person name="Andrzejewski T.M."/>
            <person name="Davidsen T.M."/>
            <person name="Wayne K.J."/>
            <person name="Tettelin H."/>
            <person name="Glass J.I."/>
            <person name="Rusch D."/>
            <person name="Podicherti R."/>
            <person name="Tsui H.-C.T."/>
            <person name="Winkler M.E."/>
        </authorList>
    </citation>
    <scope>NUCLEOTIDE SEQUENCE</scope>
</reference>
<keyword evidence="3" id="KW-0067">ATP-binding</keyword>
<evidence type="ECO:0000313" key="4">
    <source>
        <dbReference type="EMBL" id="SVC53953.1"/>
    </source>
</evidence>
<name>A0A382MY26_9ZZZZ</name>
<dbReference type="InterPro" id="IPR037171">
    <property type="entry name" value="NagB/RpiA_transferase-like"/>
</dbReference>
<gene>
    <name evidence="4" type="ORF">METZ01_LOCUS306807</name>
</gene>
<dbReference type="PANTHER" id="PTHR23407:SF1">
    <property type="entry name" value="5-FORMYLTETRAHYDROFOLATE CYCLO-LIGASE"/>
    <property type="match status" value="1"/>
</dbReference>
<dbReference type="PANTHER" id="PTHR23407">
    <property type="entry name" value="ATPASE INHIBITOR/5-FORMYLTETRAHYDROFOLATE CYCLO-LIGASE"/>
    <property type="match status" value="1"/>
</dbReference>
<sequence>MNRKGRGQGYYDRFLSKTDAYKVGVCFELQMVNQLRSKPHDIPMDMVITEKGIYKKRGLGINQVPLIVK</sequence>
<protein>
    <recommendedName>
        <fullName evidence="5">5-formyltetrahydrofolate cyclo-ligase</fullName>
    </recommendedName>
</protein>
<organism evidence="4">
    <name type="scientific">marine metagenome</name>
    <dbReference type="NCBI Taxonomy" id="408172"/>
    <lineage>
        <taxon>unclassified sequences</taxon>
        <taxon>metagenomes</taxon>
        <taxon>ecological metagenomes</taxon>
    </lineage>
</organism>
<dbReference type="Pfam" id="PF01812">
    <property type="entry name" value="5-FTHF_cyc-lig"/>
    <property type="match status" value="1"/>
</dbReference>
<dbReference type="GO" id="GO:0030272">
    <property type="term" value="F:5-formyltetrahydrofolate cyclo-ligase activity"/>
    <property type="evidence" value="ECO:0007669"/>
    <property type="project" value="TreeGrafter"/>
</dbReference>
<dbReference type="SUPFAM" id="SSF100950">
    <property type="entry name" value="NagB/RpiA/CoA transferase-like"/>
    <property type="match status" value="1"/>
</dbReference>
<evidence type="ECO:0000256" key="1">
    <source>
        <dbReference type="ARBA" id="ARBA00010638"/>
    </source>
</evidence>
<dbReference type="GO" id="GO:0009396">
    <property type="term" value="P:folic acid-containing compound biosynthetic process"/>
    <property type="evidence" value="ECO:0007669"/>
    <property type="project" value="TreeGrafter"/>
</dbReference>
<evidence type="ECO:0008006" key="5">
    <source>
        <dbReference type="Google" id="ProtNLM"/>
    </source>
</evidence>
<dbReference type="GO" id="GO:0035999">
    <property type="term" value="P:tetrahydrofolate interconversion"/>
    <property type="evidence" value="ECO:0007669"/>
    <property type="project" value="TreeGrafter"/>
</dbReference>
<dbReference type="Gene3D" id="3.40.50.10420">
    <property type="entry name" value="NagB/RpiA/CoA transferase-like"/>
    <property type="match status" value="1"/>
</dbReference>
<dbReference type="AlphaFoldDB" id="A0A382MY26"/>
<dbReference type="InterPro" id="IPR002698">
    <property type="entry name" value="FTHF_cligase"/>
</dbReference>
<proteinExistence type="inferred from homology"/>
<evidence type="ECO:0000256" key="2">
    <source>
        <dbReference type="ARBA" id="ARBA00022741"/>
    </source>
</evidence>
<dbReference type="EMBL" id="UINC01096782">
    <property type="protein sequence ID" value="SVC53953.1"/>
    <property type="molecule type" value="Genomic_DNA"/>
</dbReference>
<comment type="similarity">
    <text evidence="1">Belongs to the 5-formyltetrahydrofolate cyclo-ligase family.</text>
</comment>
<dbReference type="GO" id="GO:0005524">
    <property type="term" value="F:ATP binding"/>
    <property type="evidence" value="ECO:0007669"/>
    <property type="project" value="UniProtKB-KW"/>
</dbReference>
<dbReference type="InterPro" id="IPR024185">
    <property type="entry name" value="FTHF_cligase-like_sf"/>
</dbReference>